<dbReference type="GO" id="GO:0006508">
    <property type="term" value="P:proteolysis"/>
    <property type="evidence" value="ECO:0007669"/>
    <property type="project" value="UniProtKB-KW"/>
</dbReference>
<dbReference type="PANTHER" id="PTHR30471:SF3">
    <property type="entry name" value="UPF0758 PROTEIN YEES-RELATED"/>
    <property type="match status" value="1"/>
</dbReference>
<keyword evidence="4" id="KW-0862">Zinc</keyword>
<evidence type="ECO:0000256" key="4">
    <source>
        <dbReference type="ARBA" id="ARBA00022833"/>
    </source>
</evidence>
<name>N6W634_9GAMM</name>
<dbReference type="Gene3D" id="1.10.150.20">
    <property type="entry name" value="5' to 3' exonuclease, C-terminal subdomain"/>
    <property type="match status" value="1"/>
</dbReference>
<evidence type="ECO:0000313" key="9">
    <source>
        <dbReference type="Proteomes" id="UP000013165"/>
    </source>
</evidence>
<dbReference type="InterPro" id="IPR025657">
    <property type="entry name" value="RadC_JAB"/>
</dbReference>
<dbReference type="InterPro" id="IPR037518">
    <property type="entry name" value="MPN"/>
</dbReference>
<dbReference type="AlphaFoldDB" id="N6W634"/>
<feature type="domain" description="MPN" evidence="7">
    <location>
        <begin position="103"/>
        <end position="225"/>
    </location>
</feature>
<dbReference type="Pfam" id="PF20582">
    <property type="entry name" value="UPF0758_N"/>
    <property type="match status" value="1"/>
</dbReference>
<dbReference type="SUPFAM" id="SSF47781">
    <property type="entry name" value="RuvA domain 2-like"/>
    <property type="match status" value="1"/>
</dbReference>
<proteinExistence type="inferred from homology"/>
<dbReference type="HOGENOM" id="CLU_073529_0_1_6"/>
<dbReference type="NCBIfam" id="NF000642">
    <property type="entry name" value="PRK00024.1"/>
    <property type="match status" value="1"/>
</dbReference>
<keyword evidence="5" id="KW-0482">Metalloprotease</keyword>
<dbReference type="PANTHER" id="PTHR30471">
    <property type="entry name" value="DNA REPAIR PROTEIN RADC"/>
    <property type="match status" value="1"/>
</dbReference>
<dbReference type="GO" id="GO:0008237">
    <property type="term" value="F:metallopeptidase activity"/>
    <property type="evidence" value="ECO:0007669"/>
    <property type="project" value="UniProtKB-KW"/>
</dbReference>
<dbReference type="PROSITE" id="PS50249">
    <property type="entry name" value="MPN"/>
    <property type="match status" value="1"/>
</dbReference>
<dbReference type="InterPro" id="IPR001405">
    <property type="entry name" value="UPF0758"/>
</dbReference>
<evidence type="ECO:0000313" key="8">
    <source>
        <dbReference type="EMBL" id="ENO15664.1"/>
    </source>
</evidence>
<dbReference type="STRING" id="626887.J057_09936"/>
<keyword evidence="9" id="KW-1185">Reference proteome</keyword>
<comment type="similarity">
    <text evidence="6">Belongs to the UPF0758 family.</text>
</comment>
<keyword evidence="2" id="KW-0479">Metal-binding</keyword>
<dbReference type="RefSeq" id="WP_004579960.1">
    <property type="nucleotide sequence ID" value="NZ_AP028878.1"/>
</dbReference>
<dbReference type="GO" id="GO:0046872">
    <property type="term" value="F:metal ion binding"/>
    <property type="evidence" value="ECO:0007669"/>
    <property type="project" value="UniProtKB-KW"/>
</dbReference>
<evidence type="ECO:0000256" key="5">
    <source>
        <dbReference type="ARBA" id="ARBA00023049"/>
    </source>
</evidence>
<dbReference type="eggNOG" id="COG2003">
    <property type="taxonomic scope" value="Bacteria"/>
</dbReference>
<dbReference type="CDD" id="cd08071">
    <property type="entry name" value="MPN_DUF2466"/>
    <property type="match status" value="1"/>
</dbReference>
<reference evidence="8 9" key="1">
    <citation type="journal article" date="2013" name="Genome Announc.">
        <title>Genome Sequence of the Polycyclic Aromatic Hydrocarbon-Degrading Bacterium Strain Marinobacter nanhaiticus D15-8WT.</title>
        <authorList>
            <person name="Cui Z."/>
            <person name="Gao W."/>
            <person name="Li Q."/>
            <person name="Xu G."/>
            <person name="Zheng L."/>
        </authorList>
    </citation>
    <scope>NUCLEOTIDE SEQUENCE [LARGE SCALE GENOMIC DNA]</scope>
    <source>
        <strain evidence="8 9">D15-8W</strain>
    </source>
</reference>
<keyword evidence="3" id="KW-0378">Hydrolase</keyword>
<dbReference type="Pfam" id="PF04002">
    <property type="entry name" value="RadC"/>
    <property type="match status" value="1"/>
</dbReference>
<dbReference type="SUPFAM" id="SSF102712">
    <property type="entry name" value="JAB1/MPN domain"/>
    <property type="match status" value="1"/>
</dbReference>
<dbReference type="Proteomes" id="UP000013165">
    <property type="component" value="Unassembled WGS sequence"/>
</dbReference>
<evidence type="ECO:0000259" key="7">
    <source>
        <dbReference type="PROSITE" id="PS50249"/>
    </source>
</evidence>
<dbReference type="NCBIfam" id="TIGR00608">
    <property type="entry name" value="radc"/>
    <property type="match status" value="1"/>
</dbReference>
<comment type="caution">
    <text evidence="8">The sequence shown here is derived from an EMBL/GenBank/DDBJ whole genome shotgun (WGS) entry which is preliminary data.</text>
</comment>
<evidence type="ECO:0000256" key="3">
    <source>
        <dbReference type="ARBA" id="ARBA00022801"/>
    </source>
</evidence>
<accession>N6W634</accession>
<dbReference type="InterPro" id="IPR010994">
    <property type="entry name" value="RuvA_2-like"/>
</dbReference>
<organism evidence="8 9">
    <name type="scientific">Marinobacter nanhaiticus D15-8W</name>
    <dbReference type="NCBI Taxonomy" id="626887"/>
    <lineage>
        <taxon>Bacteria</taxon>
        <taxon>Pseudomonadati</taxon>
        <taxon>Pseudomonadota</taxon>
        <taxon>Gammaproteobacteria</taxon>
        <taxon>Pseudomonadales</taxon>
        <taxon>Marinobacteraceae</taxon>
        <taxon>Marinobacter</taxon>
    </lineage>
</organism>
<dbReference type="PROSITE" id="PS01302">
    <property type="entry name" value="UPF0758"/>
    <property type="match status" value="1"/>
</dbReference>
<dbReference type="EMBL" id="APLQ01000011">
    <property type="protein sequence ID" value="ENO15664.1"/>
    <property type="molecule type" value="Genomic_DNA"/>
</dbReference>
<gene>
    <name evidence="8" type="ORF">J057_09936</name>
</gene>
<dbReference type="PATRIC" id="fig|626887.3.peg.1994"/>
<sequence>MTHTHPWPTDERPRERLLKHGAESLSDAELLAIFLRTGTAGQPVMALSRHLIEEFGSLRELMTASARRFCKVHGLGTAKYAQLQAAMEMAKRVLDQPLNQGDPLRSPEDTRRYLSSRLGHYPHEVFAALLLDNRHRIIRYEELFRGTIDGAAVYPREVVRHALEHNAAAVIFAHNHPSGVAEPSQADISLTQRLTEALKLVDIRVLDHMVVGHGEVTSLAERGLM</sequence>
<dbReference type="InterPro" id="IPR020891">
    <property type="entry name" value="UPF0758_CS"/>
</dbReference>
<evidence type="ECO:0000256" key="6">
    <source>
        <dbReference type="RuleBase" id="RU003797"/>
    </source>
</evidence>
<keyword evidence="1" id="KW-0645">Protease</keyword>
<evidence type="ECO:0000256" key="1">
    <source>
        <dbReference type="ARBA" id="ARBA00022670"/>
    </source>
</evidence>
<dbReference type="InterPro" id="IPR046778">
    <property type="entry name" value="UPF0758_N"/>
</dbReference>
<evidence type="ECO:0000256" key="2">
    <source>
        <dbReference type="ARBA" id="ARBA00022723"/>
    </source>
</evidence>
<dbReference type="OrthoDB" id="9804482at2"/>
<dbReference type="Gene3D" id="3.40.140.10">
    <property type="entry name" value="Cytidine Deaminase, domain 2"/>
    <property type="match status" value="1"/>
</dbReference>
<protein>
    <submittedName>
        <fullName evidence="8">JAB domain-containing protein</fullName>
    </submittedName>
</protein>